<keyword evidence="2" id="KW-1185">Reference proteome</keyword>
<dbReference type="AlphaFoldDB" id="F2BFC2"/>
<organism evidence="1 2">
    <name type="scientific">Neisseria bacilliformis ATCC BAA-1200</name>
    <dbReference type="NCBI Taxonomy" id="888742"/>
    <lineage>
        <taxon>Bacteria</taxon>
        <taxon>Pseudomonadati</taxon>
        <taxon>Pseudomonadota</taxon>
        <taxon>Betaproteobacteria</taxon>
        <taxon>Neisseriales</taxon>
        <taxon>Neisseriaceae</taxon>
        <taxon>Neisseria</taxon>
    </lineage>
</organism>
<proteinExistence type="predicted"/>
<dbReference type="Proteomes" id="UP000004105">
    <property type="component" value="Unassembled WGS sequence"/>
</dbReference>
<evidence type="ECO:0000313" key="1">
    <source>
        <dbReference type="EMBL" id="EGF08994.1"/>
    </source>
</evidence>
<gene>
    <name evidence="1" type="primary">pbp</name>
    <name evidence="1" type="ORF">HMPREF9123_2429</name>
</gene>
<dbReference type="EMBL" id="AFAY01000048">
    <property type="protein sequence ID" value="EGF08994.1"/>
    <property type="molecule type" value="Genomic_DNA"/>
</dbReference>
<protein>
    <submittedName>
        <fullName evidence="1">Penicillin-binding protein 2</fullName>
    </submittedName>
</protein>
<name>F2BFC2_9NEIS</name>
<evidence type="ECO:0000313" key="2">
    <source>
        <dbReference type="Proteomes" id="UP000004105"/>
    </source>
</evidence>
<sequence length="65" mass="6654">MRGGAANSAIIAPANRPATRFQTALGSVDNQLAKRILRPKTASAALEIPAMDGIGSHSRLASAVL</sequence>
<comment type="caution">
    <text evidence="1">The sequence shown here is derived from an EMBL/GenBank/DDBJ whole genome shotgun (WGS) entry which is preliminary data.</text>
</comment>
<reference evidence="1 2" key="1">
    <citation type="submission" date="2011-02" db="EMBL/GenBank/DDBJ databases">
        <authorList>
            <person name="Muzny D."/>
            <person name="Qin X."/>
            <person name="Deng J."/>
            <person name="Jiang H."/>
            <person name="Liu Y."/>
            <person name="Qu J."/>
            <person name="Song X.-Z."/>
            <person name="Zhang L."/>
            <person name="Thornton R."/>
            <person name="Coyle M."/>
            <person name="Francisco L."/>
            <person name="Jackson L."/>
            <person name="Javaid M."/>
            <person name="Korchina V."/>
            <person name="Kovar C."/>
            <person name="Mata R."/>
            <person name="Mathew T."/>
            <person name="Ngo R."/>
            <person name="Nguyen L."/>
            <person name="Nguyen N."/>
            <person name="Okwuonu G."/>
            <person name="Ongeri F."/>
            <person name="Pham C."/>
            <person name="Simmons D."/>
            <person name="Wilczek-Boney K."/>
            <person name="Hale W."/>
            <person name="Jakkamsetti A."/>
            <person name="Pham P."/>
            <person name="Ruth R."/>
            <person name="San Lucas F."/>
            <person name="Warren J."/>
            <person name="Zhang J."/>
            <person name="Zhao Z."/>
            <person name="Zhou C."/>
            <person name="Zhu D."/>
            <person name="Lee S."/>
            <person name="Bess C."/>
            <person name="Blankenburg K."/>
            <person name="Forbes L."/>
            <person name="Fu Q."/>
            <person name="Gubbala S."/>
            <person name="Hirani K."/>
            <person name="Jayaseelan J.C."/>
            <person name="Lara F."/>
            <person name="Munidasa M."/>
            <person name="Palculict T."/>
            <person name="Patil S."/>
            <person name="Pu L.-L."/>
            <person name="Saada N."/>
            <person name="Tang L."/>
            <person name="Weissenberger G."/>
            <person name="Zhu Y."/>
            <person name="Hemphill L."/>
            <person name="Shang Y."/>
            <person name="Youmans B."/>
            <person name="Ayvaz T."/>
            <person name="Ross M."/>
            <person name="Santibanez J."/>
            <person name="Aqrawi P."/>
            <person name="Gross S."/>
            <person name="Joshi V."/>
            <person name="Fowler G."/>
            <person name="Nazareth L."/>
            <person name="Reid J."/>
            <person name="Worley K."/>
            <person name="Petrosino J."/>
            <person name="Highlander S."/>
            <person name="Gibbs R."/>
        </authorList>
    </citation>
    <scope>NUCLEOTIDE SEQUENCE [LARGE SCALE GENOMIC DNA]</scope>
    <source>
        <strain evidence="1 2">ATCC BAA-1200</strain>
    </source>
</reference>
<dbReference type="HOGENOM" id="CLU_2845251_0_0_4"/>
<accession>F2BFC2</accession>